<dbReference type="RefSeq" id="WP_067025130.1">
    <property type="nucleotide sequence ID" value="NZ_KQ949089.1"/>
</dbReference>
<gene>
    <name evidence="2" type="ORF">AQJ91_23355</name>
</gene>
<dbReference type="Proteomes" id="UP000053260">
    <property type="component" value="Unassembled WGS sequence"/>
</dbReference>
<protein>
    <submittedName>
        <fullName evidence="2">Uncharacterized protein</fullName>
    </submittedName>
</protein>
<feature type="region of interest" description="Disordered" evidence="1">
    <location>
        <begin position="160"/>
        <end position="191"/>
    </location>
</feature>
<evidence type="ECO:0000313" key="3">
    <source>
        <dbReference type="Proteomes" id="UP000053260"/>
    </source>
</evidence>
<keyword evidence="3" id="KW-1185">Reference proteome</keyword>
<dbReference type="AlphaFoldDB" id="A0A101UXP8"/>
<dbReference type="STRING" id="909626.AQJ91_23355"/>
<organism evidence="2 3">
    <name type="scientific">Streptomyces dysideae</name>
    <dbReference type="NCBI Taxonomy" id="909626"/>
    <lineage>
        <taxon>Bacteria</taxon>
        <taxon>Bacillati</taxon>
        <taxon>Actinomycetota</taxon>
        <taxon>Actinomycetes</taxon>
        <taxon>Kitasatosporales</taxon>
        <taxon>Streptomycetaceae</taxon>
        <taxon>Streptomyces</taxon>
    </lineage>
</organism>
<name>A0A101UXP8_9ACTN</name>
<accession>A0A101UXP8</accession>
<dbReference type="EMBL" id="LMXB01000058">
    <property type="protein sequence ID" value="KUO18804.1"/>
    <property type="molecule type" value="Genomic_DNA"/>
</dbReference>
<proteinExistence type="predicted"/>
<comment type="caution">
    <text evidence="2">The sequence shown here is derived from an EMBL/GenBank/DDBJ whole genome shotgun (WGS) entry which is preliminary data.</text>
</comment>
<reference evidence="2 3" key="1">
    <citation type="submission" date="2015-10" db="EMBL/GenBank/DDBJ databases">
        <title>Draft genome sequence of Streptomyces sp. RV15, isolated from a marine sponge.</title>
        <authorList>
            <person name="Ruckert C."/>
            <person name="Abdelmohsen U.R."/>
            <person name="Winkler A."/>
            <person name="Hentschel U."/>
            <person name="Kalinowski J."/>
            <person name="Kampfer P."/>
            <person name="Glaeser S."/>
        </authorList>
    </citation>
    <scope>NUCLEOTIDE SEQUENCE [LARGE SCALE GENOMIC DNA]</scope>
    <source>
        <strain evidence="2 3">RV15</strain>
    </source>
</reference>
<dbReference type="OrthoDB" id="4205797at2"/>
<evidence type="ECO:0000256" key="1">
    <source>
        <dbReference type="SAM" id="MobiDB-lite"/>
    </source>
</evidence>
<sequence>MTTTTTPPPPADPTATGPLTSTDHRAFAFLGQVNSCLRQSLCTLARYGVALRRREPARARVLLDTVRPWPLYKGGQFLFDLMEWEDLMVDGDPPPLMPAERLISACSLPVQWLAATTAEAPTAMKLISGQRTAATLDLPLRLLATTARAAFQGAAQDLTDLLGTPAPQDETDDDTGHATGPDADADTDGADDELPLLEAGFYLYEDIVVGALVVLGPLLADHAPTATAPPA</sequence>
<evidence type="ECO:0000313" key="2">
    <source>
        <dbReference type="EMBL" id="KUO18804.1"/>
    </source>
</evidence>